<accession>A0A7M7SRT1</accession>
<name>A0A7M7SRT1_APIME</name>
<reference evidence="3" key="2">
    <citation type="submission" date="2025-04" db="UniProtKB">
        <authorList>
            <consortium name="RefSeq"/>
        </authorList>
    </citation>
    <scope>IDENTIFICATION</scope>
    <source>
        <strain evidence="3">DH4</strain>
        <tissue evidence="3">Whole body</tissue>
    </source>
</reference>
<sequence>MLGSDHHRSSSKNIDVIDHTLLLNNPSPVLTWIFLDLSSSSVKREVMGGIPDPEGYGCSTTLCWTKIQPPDDVATRRNEVYRWREAQACDKEERKVASRLVAVLLKPATRELSEILLGFLVSMLRGHACAPFYI</sequence>
<evidence type="ECO:0000313" key="3">
    <source>
        <dbReference type="RefSeq" id="XP_026300975.1"/>
    </source>
</evidence>
<dbReference type="AlphaFoldDB" id="A0A7M7SRT1"/>
<organism evidence="1">
    <name type="scientific">Apis mellifera</name>
    <name type="common">Honeybee</name>
    <dbReference type="NCBI Taxonomy" id="7460"/>
    <lineage>
        <taxon>Eukaryota</taxon>
        <taxon>Metazoa</taxon>
        <taxon>Ecdysozoa</taxon>
        <taxon>Arthropoda</taxon>
        <taxon>Hexapoda</taxon>
        <taxon>Insecta</taxon>
        <taxon>Pterygota</taxon>
        <taxon>Neoptera</taxon>
        <taxon>Endopterygota</taxon>
        <taxon>Hymenoptera</taxon>
        <taxon>Apocrita</taxon>
        <taxon>Aculeata</taxon>
        <taxon>Apoidea</taxon>
        <taxon>Anthophila</taxon>
        <taxon>Apidae</taxon>
        <taxon>Apis</taxon>
    </lineage>
</organism>
<protein>
    <submittedName>
        <fullName evidence="3">Uncharacterized protein LOC107965489</fullName>
    </submittedName>
</protein>
<evidence type="ECO:0000313" key="1">
    <source>
        <dbReference type="EnsemblMetazoa" id="XP_026300975"/>
    </source>
</evidence>
<dbReference type="Proteomes" id="UP000005203">
    <property type="component" value="Linkage group LG14"/>
</dbReference>
<dbReference type="EnsemblMetazoa" id="XM_026445190">
    <property type="protein sequence ID" value="XP_026300975"/>
    <property type="gene ID" value="LOC107965489"/>
</dbReference>
<keyword evidence="2" id="KW-1185">Reference proteome</keyword>
<dbReference type="RefSeq" id="XP_026300975.1">
    <property type="nucleotide sequence ID" value="XM_026445190.1"/>
</dbReference>
<reference evidence="1" key="1">
    <citation type="submission" date="2021-01" db="UniProtKB">
        <authorList>
            <consortium name="EnsemblMetazoa"/>
        </authorList>
    </citation>
    <scope>IDENTIFICATION</scope>
    <source>
        <strain evidence="1">DH4</strain>
    </source>
</reference>
<accession>A0A8B8HAC2</accession>
<dbReference type="KEGG" id="ame:107965489"/>
<evidence type="ECO:0000313" key="2">
    <source>
        <dbReference type="Proteomes" id="UP000005203"/>
    </source>
</evidence>
<dbReference type="GeneID" id="107965489"/>
<gene>
    <name evidence="3" type="primary">LOC107965489</name>
</gene>
<proteinExistence type="predicted"/>